<feature type="region of interest" description="Disordered" evidence="8">
    <location>
        <begin position="211"/>
        <end position="268"/>
    </location>
</feature>
<dbReference type="PANTHER" id="PTHR30026">
    <property type="entry name" value="OUTER MEMBRANE PROTEIN TOLC"/>
    <property type="match status" value="1"/>
</dbReference>
<dbReference type="AlphaFoldDB" id="A0A418Q025"/>
<evidence type="ECO:0000256" key="2">
    <source>
        <dbReference type="ARBA" id="ARBA00007613"/>
    </source>
</evidence>
<dbReference type="InterPro" id="IPR003423">
    <property type="entry name" value="OMP_efflux"/>
</dbReference>
<dbReference type="GO" id="GO:0009279">
    <property type="term" value="C:cell outer membrane"/>
    <property type="evidence" value="ECO:0007669"/>
    <property type="project" value="UniProtKB-SubCell"/>
</dbReference>
<accession>A0A418Q025</accession>
<dbReference type="SUPFAM" id="SSF56954">
    <property type="entry name" value="Outer membrane efflux proteins (OEP)"/>
    <property type="match status" value="1"/>
</dbReference>
<dbReference type="Proteomes" id="UP000285023">
    <property type="component" value="Unassembled WGS sequence"/>
</dbReference>
<gene>
    <name evidence="9" type="ORF">D3M59_06860</name>
</gene>
<feature type="compositionally biased region" description="Polar residues" evidence="8">
    <location>
        <begin position="211"/>
        <end position="225"/>
    </location>
</feature>
<evidence type="ECO:0000256" key="5">
    <source>
        <dbReference type="ARBA" id="ARBA00022692"/>
    </source>
</evidence>
<name>A0A418Q025_9SPHN</name>
<organism evidence="9 10">
    <name type="scientific">Sphingomonas edaphi</name>
    <dbReference type="NCBI Taxonomy" id="2315689"/>
    <lineage>
        <taxon>Bacteria</taxon>
        <taxon>Pseudomonadati</taxon>
        <taxon>Pseudomonadota</taxon>
        <taxon>Alphaproteobacteria</taxon>
        <taxon>Sphingomonadales</taxon>
        <taxon>Sphingomonadaceae</taxon>
        <taxon>Sphingomonas</taxon>
    </lineage>
</organism>
<sequence length="268" mass="29552">MPPDLSGAMPGSLTDAEIMARENNPRVQEAIHDLATQREVIKTAQSQLGPRFNAEASARYGDDIDGFQGRTSDLSARVVMRWKIFDGLANTANVREQKARADEAHARLFEMQRRAEEDTRAAWSRLTNQTRLANELETQSRVADDLLISYREQFNVGRRSLLDVLDAQNTRQNVQAQAETARLAKIYAQYRVLAASNRLIEALGVSMPSEGWSNDSGRFNVNQVPATDRQENSMPYPVMGPPNSAPAPMAAPAPEPAPEPAPAPVEGQ</sequence>
<evidence type="ECO:0000313" key="9">
    <source>
        <dbReference type="EMBL" id="RIX29441.1"/>
    </source>
</evidence>
<evidence type="ECO:0000313" key="10">
    <source>
        <dbReference type="Proteomes" id="UP000285023"/>
    </source>
</evidence>
<comment type="caution">
    <text evidence="9">The sequence shown here is derived from an EMBL/GenBank/DDBJ whole genome shotgun (WGS) entry which is preliminary data.</text>
</comment>
<dbReference type="Pfam" id="PF02321">
    <property type="entry name" value="OEP"/>
    <property type="match status" value="1"/>
</dbReference>
<keyword evidence="10" id="KW-1185">Reference proteome</keyword>
<keyword evidence="6" id="KW-0472">Membrane</keyword>
<evidence type="ECO:0000256" key="1">
    <source>
        <dbReference type="ARBA" id="ARBA00004442"/>
    </source>
</evidence>
<comment type="subcellular location">
    <subcellularLocation>
        <location evidence="1">Cell outer membrane</location>
    </subcellularLocation>
</comment>
<evidence type="ECO:0000256" key="3">
    <source>
        <dbReference type="ARBA" id="ARBA00022448"/>
    </source>
</evidence>
<dbReference type="GO" id="GO:1990281">
    <property type="term" value="C:efflux pump complex"/>
    <property type="evidence" value="ECO:0007669"/>
    <property type="project" value="TreeGrafter"/>
</dbReference>
<evidence type="ECO:0000256" key="8">
    <source>
        <dbReference type="SAM" id="MobiDB-lite"/>
    </source>
</evidence>
<evidence type="ECO:0000256" key="4">
    <source>
        <dbReference type="ARBA" id="ARBA00022452"/>
    </source>
</evidence>
<evidence type="ECO:0000256" key="6">
    <source>
        <dbReference type="ARBA" id="ARBA00023136"/>
    </source>
</evidence>
<keyword evidence="4" id="KW-1134">Transmembrane beta strand</keyword>
<evidence type="ECO:0000256" key="7">
    <source>
        <dbReference type="ARBA" id="ARBA00023237"/>
    </source>
</evidence>
<keyword evidence="3" id="KW-0813">Transport</keyword>
<dbReference type="EMBL" id="QXTF01000002">
    <property type="protein sequence ID" value="RIX29441.1"/>
    <property type="molecule type" value="Genomic_DNA"/>
</dbReference>
<reference evidence="9 10" key="1">
    <citation type="submission" date="2018-09" db="EMBL/GenBank/DDBJ databases">
        <title>Sphingomonas sp. DAC4.</title>
        <authorList>
            <person name="Seo T."/>
        </authorList>
    </citation>
    <scope>NUCLEOTIDE SEQUENCE [LARGE SCALE GENOMIC DNA]</scope>
    <source>
        <strain evidence="9 10">DAC4</strain>
    </source>
</reference>
<keyword evidence="7" id="KW-0998">Cell outer membrane</keyword>
<protein>
    <submittedName>
        <fullName evidence="9">TolC family protein</fullName>
    </submittedName>
</protein>
<dbReference type="PANTHER" id="PTHR30026:SF22">
    <property type="entry name" value="OUTER MEMBRANE EFFLUX PROTEIN"/>
    <property type="match status" value="1"/>
</dbReference>
<proteinExistence type="inferred from homology"/>
<dbReference type="Gene3D" id="1.20.1600.10">
    <property type="entry name" value="Outer membrane efflux proteins (OEP)"/>
    <property type="match status" value="1"/>
</dbReference>
<feature type="compositionally biased region" description="Pro residues" evidence="8">
    <location>
        <begin position="238"/>
        <end position="268"/>
    </location>
</feature>
<dbReference type="GO" id="GO:0015288">
    <property type="term" value="F:porin activity"/>
    <property type="evidence" value="ECO:0007669"/>
    <property type="project" value="TreeGrafter"/>
</dbReference>
<dbReference type="InterPro" id="IPR051906">
    <property type="entry name" value="TolC-like"/>
</dbReference>
<keyword evidence="5" id="KW-0812">Transmembrane</keyword>
<dbReference type="GO" id="GO:0015562">
    <property type="term" value="F:efflux transmembrane transporter activity"/>
    <property type="evidence" value="ECO:0007669"/>
    <property type="project" value="InterPro"/>
</dbReference>
<comment type="similarity">
    <text evidence="2">Belongs to the outer membrane factor (OMF) (TC 1.B.17) family.</text>
</comment>